<comment type="caution">
    <text evidence="1">The sequence shown here is derived from an EMBL/GenBank/DDBJ whole genome shotgun (WGS) entry which is preliminary data.</text>
</comment>
<gene>
    <name evidence="1" type="ORF">EZS27_014271</name>
</gene>
<evidence type="ECO:0000313" key="1">
    <source>
        <dbReference type="EMBL" id="KAA6337675.1"/>
    </source>
</evidence>
<dbReference type="AlphaFoldDB" id="A0A5J4RWV6"/>
<dbReference type="Pfam" id="PF08843">
    <property type="entry name" value="AbiEii"/>
    <property type="match status" value="1"/>
</dbReference>
<dbReference type="InterPro" id="IPR014942">
    <property type="entry name" value="AbiEii"/>
</dbReference>
<reference evidence="1" key="1">
    <citation type="submission" date="2019-03" db="EMBL/GenBank/DDBJ databases">
        <title>Single cell metagenomics reveals metabolic interactions within the superorganism composed of flagellate Streblomastix strix and complex community of Bacteroidetes bacteria on its surface.</title>
        <authorList>
            <person name="Treitli S.C."/>
            <person name="Kolisko M."/>
            <person name="Husnik F."/>
            <person name="Keeling P."/>
            <person name="Hampl V."/>
        </authorList>
    </citation>
    <scope>NUCLEOTIDE SEQUENCE</scope>
    <source>
        <strain evidence="1">STM</strain>
    </source>
</reference>
<proteinExistence type="predicted"/>
<organism evidence="1">
    <name type="scientific">termite gut metagenome</name>
    <dbReference type="NCBI Taxonomy" id="433724"/>
    <lineage>
        <taxon>unclassified sequences</taxon>
        <taxon>metagenomes</taxon>
        <taxon>organismal metagenomes</taxon>
    </lineage>
</organism>
<sequence length="146" mass="17031">MIEEYELAPFSINVLDKRQTMLEKLVSLIRFSFSEDASKAIASKIRHSYDLYYLANDAECAEYVRSIDFQKDLSELLFHDQQVFNELVGWQTKTITDSPLVKDFPVLWESLRFTYQSELVSLAFGKIPDEKLIASCFAKIMKILWN</sequence>
<accession>A0A5J4RWV6</accession>
<dbReference type="EMBL" id="SNRY01000679">
    <property type="protein sequence ID" value="KAA6337675.1"/>
    <property type="molecule type" value="Genomic_DNA"/>
</dbReference>
<name>A0A5J4RWV6_9ZZZZ</name>
<protein>
    <submittedName>
        <fullName evidence="1">Uncharacterized protein</fullName>
    </submittedName>
</protein>